<dbReference type="RefSeq" id="WP_200502018.1">
    <property type="nucleotide sequence ID" value="NZ_JAEDAJ010000003.1"/>
</dbReference>
<dbReference type="PANTHER" id="PTHR41878:SF1">
    <property type="entry name" value="TNPR PROTEIN"/>
    <property type="match status" value="1"/>
</dbReference>
<comment type="caution">
    <text evidence="2">The sequence shown here is derived from an EMBL/GenBank/DDBJ whole genome shotgun (WGS) entry which is preliminary data.</text>
</comment>
<dbReference type="Pfam" id="PF07929">
    <property type="entry name" value="PRiA4_ORF3"/>
    <property type="match status" value="1"/>
</dbReference>
<dbReference type="EMBL" id="JAEDAJ010000003">
    <property type="protein sequence ID" value="MBK0331413.1"/>
    <property type="molecule type" value="Genomic_DNA"/>
</dbReference>
<dbReference type="InterPro" id="IPR024047">
    <property type="entry name" value="MM3350-like_sf"/>
</dbReference>
<dbReference type="Gene3D" id="3.10.290.30">
    <property type="entry name" value="MM3350-like"/>
    <property type="match status" value="1"/>
</dbReference>
<evidence type="ECO:0000259" key="1">
    <source>
        <dbReference type="Pfam" id="PF07929"/>
    </source>
</evidence>
<dbReference type="PANTHER" id="PTHR41878">
    <property type="entry name" value="LEXA REPRESSOR-RELATED"/>
    <property type="match status" value="1"/>
</dbReference>
<feature type="domain" description="Plasmid pRiA4b Orf3-like" evidence="1">
    <location>
        <begin position="3"/>
        <end position="147"/>
    </location>
</feature>
<sequence>MTILDLRVTLVDCEPAVWREVRVPSDVLLTDLHHVLQIAMGWEDRHRHGFGRGESYWTASARWLLEPESEEAEERGVTLEDALGDSAVLTYLYDMGDDWEHRVAVAGTSEGTIETAELLGGEGACPPEDSGGIFGFAELVAALRRVQAGEQPDGWDADRLHHLVGDGDAQELATKLLDFDDVAVRAELEGAPITELGSLRGQDEDPRFR</sequence>
<dbReference type="Proteomes" id="UP000612352">
    <property type="component" value="Unassembled WGS sequence"/>
</dbReference>
<keyword evidence="3" id="KW-1185">Reference proteome</keyword>
<gene>
    <name evidence="2" type="ORF">I8D64_08365</name>
</gene>
<organism evidence="2 3">
    <name type="scientific">Brachybacterium halotolerans</name>
    <dbReference type="NCBI Taxonomy" id="2795215"/>
    <lineage>
        <taxon>Bacteria</taxon>
        <taxon>Bacillati</taxon>
        <taxon>Actinomycetota</taxon>
        <taxon>Actinomycetes</taxon>
        <taxon>Micrococcales</taxon>
        <taxon>Dermabacteraceae</taxon>
        <taxon>Brachybacterium</taxon>
    </lineage>
</organism>
<evidence type="ECO:0000313" key="2">
    <source>
        <dbReference type="EMBL" id="MBK0331413.1"/>
    </source>
</evidence>
<dbReference type="InterPro" id="IPR012912">
    <property type="entry name" value="Plasmid_pRiA4b_Orf3-like"/>
</dbReference>
<name>A0ABS1B9W0_9MICO</name>
<protein>
    <submittedName>
        <fullName evidence="2">Plasmid pRiA4b ORF-3 family protein</fullName>
    </submittedName>
</protein>
<dbReference type="SUPFAM" id="SSF159941">
    <property type="entry name" value="MM3350-like"/>
    <property type="match status" value="1"/>
</dbReference>
<proteinExistence type="predicted"/>
<accession>A0ABS1B9W0</accession>
<reference evidence="2 3" key="1">
    <citation type="submission" date="2020-12" db="EMBL/GenBank/DDBJ databases">
        <title>Brachybacterium sp. MASK1Z-5, whole genome shotgun sequence.</title>
        <authorList>
            <person name="Tuo L."/>
        </authorList>
    </citation>
    <scope>NUCLEOTIDE SEQUENCE [LARGE SCALE GENOMIC DNA]</scope>
    <source>
        <strain evidence="2 3">MASK1Z-5</strain>
    </source>
</reference>
<evidence type="ECO:0000313" key="3">
    <source>
        <dbReference type="Proteomes" id="UP000612352"/>
    </source>
</evidence>